<comment type="caution">
    <text evidence="2">The sequence shown here is derived from an EMBL/GenBank/DDBJ whole genome shotgun (WGS) entry which is preliminary data.</text>
</comment>
<dbReference type="EMBL" id="LUCM01007238">
    <property type="protein sequence ID" value="KAA0190268.1"/>
    <property type="molecule type" value="Genomic_DNA"/>
</dbReference>
<feature type="transmembrane region" description="Helical" evidence="1">
    <location>
        <begin position="256"/>
        <end position="278"/>
    </location>
</feature>
<keyword evidence="2" id="KW-0808">Transferase</keyword>
<keyword evidence="1" id="KW-0812">Transmembrane</keyword>
<organism evidence="2 3">
    <name type="scientific">Fasciolopsis buskii</name>
    <dbReference type="NCBI Taxonomy" id="27845"/>
    <lineage>
        <taxon>Eukaryota</taxon>
        <taxon>Metazoa</taxon>
        <taxon>Spiralia</taxon>
        <taxon>Lophotrochozoa</taxon>
        <taxon>Platyhelminthes</taxon>
        <taxon>Trematoda</taxon>
        <taxon>Digenea</taxon>
        <taxon>Plagiorchiida</taxon>
        <taxon>Echinostomata</taxon>
        <taxon>Echinostomatoidea</taxon>
        <taxon>Fasciolidae</taxon>
        <taxon>Fasciolopsis</taxon>
    </lineage>
</organism>
<sequence>MSCGSQSVSHTNIVNQIARENNLDIGRLRGTIHCLFPDCSNGKSCTVSDGNSITRSALLASLWIGFRCDVLVRLRRFHFAAILDQQMIKDNLADKHGESTNPPNWEQLVQRERARMVDSLGPYLTALTLKLTDFPIERNQLLSSEKESAPVNDSFKLPGHTLVTLCNPIRSVAGRFIQSSHTLSLLRFHLQHDGRSLRLRGLVPGSLIPGNDLFGISRTLLTWIVHGAYKVCDSGSPSQTHNTQPVPHMATANATLTLFSALQILFLLLSLLTPLHLLRSSTTLTNTNNGSVQINCTGFFSHLSPALKSDGADWMISEIDCTRVPTLGWFFVNTSETDGFVAPSGPPPILSPLELVHNWTLRFRVPCGFFVVWNEWVEFTTCELTRLLIWLESGEPAGLKVNLHLARLMGHFFLYHILAWRTYCGFLIHMAGLAVGVVQYFTEVHSVDTMFYASLTTSGCLMLGTLHVICTHPSSIRCVSSWAIFITYLSAVLRLTGALIICLLLDLINLLSLHLTTFYVYTVHLLKLQCRAIGAAWRLCRSGSKWNPLRRRVDTVPDMYVGPKIFTLTRNRPGPKHLQTRVTVPDSGEFDVHLDRLFVATLLGLGVSLCLLPTTLAFYFVFSMVSSGMAI</sequence>
<dbReference type="GO" id="GO:0006506">
    <property type="term" value="P:GPI anchor biosynthetic process"/>
    <property type="evidence" value="ECO:0007669"/>
    <property type="project" value="InterPro"/>
</dbReference>
<dbReference type="OrthoDB" id="70250at2759"/>
<evidence type="ECO:0000256" key="1">
    <source>
        <dbReference type="SAM" id="Phobius"/>
    </source>
</evidence>
<protein>
    <submittedName>
        <fullName evidence="2">Phosphatidylinositol N-acetylglucosaminyltransferase subunit Q</fullName>
    </submittedName>
</protein>
<gene>
    <name evidence="2" type="ORF">FBUS_07256</name>
</gene>
<feature type="transmembrane region" description="Helical" evidence="1">
    <location>
        <begin position="450"/>
        <end position="470"/>
    </location>
</feature>
<dbReference type="GO" id="GO:0016757">
    <property type="term" value="F:glycosyltransferase activity"/>
    <property type="evidence" value="ECO:0007669"/>
    <property type="project" value="UniProtKB-KW"/>
</dbReference>
<evidence type="ECO:0000313" key="2">
    <source>
        <dbReference type="EMBL" id="KAA0190268.1"/>
    </source>
</evidence>
<dbReference type="Pfam" id="PF05024">
    <property type="entry name" value="Gpi1"/>
    <property type="match status" value="1"/>
</dbReference>
<feature type="transmembrane region" description="Helical" evidence="1">
    <location>
        <begin position="597"/>
        <end position="622"/>
    </location>
</feature>
<accession>A0A8E0RQU7</accession>
<keyword evidence="2" id="KW-0328">Glycosyltransferase</keyword>
<feature type="transmembrane region" description="Helical" evidence="1">
    <location>
        <begin position="412"/>
        <end position="438"/>
    </location>
</feature>
<dbReference type="PANTHER" id="PTHR21329">
    <property type="entry name" value="PHOSPHATIDYLINOSITOL N-ACETYLGLUCOSAMINYLTRANSFERASE SUBUNIT Q-RELATED"/>
    <property type="match status" value="1"/>
</dbReference>
<dbReference type="GO" id="GO:0005783">
    <property type="term" value="C:endoplasmic reticulum"/>
    <property type="evidence" value="ECO:0007669"/>
    <property type="project" value="TreeGrafter"/>
</dbReference>
<dbReference type="InterPro" id="IPR007720">
    <property type="entry name" value="PigQ/GPI1"/>
</dbReference>
<evidence type="ECO:0000313" key="3">
    <source>
        <dbReference type="Proteomes" id="UP000728185"/>
    </source>
</evidence>
<dbReference type="PANTHER" id="PTHR21329:SF3">
    <property type="entry name" value="PHOSPHATIDYLINOSITOL N-ACETYLGLUCOSAMINYLTRANSFERASE SUBUNIT Q"/>
    <property type="match status" value="1"/>
</dbReference>
<keyword evidence="1" id="KW-1133">Transmembrane helix</keyword>
<proteinExistence type="predicted"/>
<dbReference type="GO" id="GO:0016020">
    <property type="term" value="C:membrane"/>
    <property type="evidence" value="ECO:0007669"/>
    <property type="project" value="InterPro"/>
</dbReference>
<keyword evidence="1" id="KW-0472">Membrane</keyword>
<reference evidence="2" key="1">
    <citation type="submission" date="2019-05" db="EMBL/GenBank/DDBJ databases">
        <title>Annotation for the trematode Fasciolopsis buski.</title>
        <authorList>
            <person name="Choi Y.-J."/>
        </authorList>
    </citation>
    <scope>NUCLEOTIDE SEQUENCE</scope>
    <source>
        <strain evidence="2">HT</strain>
        <tissue evidence="2">Whole worm</tissue>
    </source>
</reference>
<keyword evidence="3" id="KW-1185">Reference proteome</keyword>
<name>A0A8E0RQU7_9TREM</name>
<feature type="transmembrane region" description="Helical" evidence="1">
    <location>
        <begin position="482"/>
        <end position="508"/>
    </location>
</feature>
<dbReference type="Proteomes" id="UP000728185">
    <property type="component" value="Unassembled WGS sequence"/>
</dbReference>
<dbReference type="AlphaFoldDB" id="A0A8E0RQU7"/>